<protein>
    <submittedName>
        <fullName evidence="2">Uncharacterized protein</fullName>
    </submittedName>
</protein>
<organism evidence="2 3">
    <name type="scientific">Effrenium voratum</name>
    <dbReference type="NCBI Taxonomy" id="2562239"/>
    <lineage>
        <taxon>Eukaryota</taxon>
        <taxon>Sar</taxon>
        <taxon>Alveolata</taxon>
        <taxon>Dinophyceae</taxon>
        <taxon>Suessiales</taxon>
        <taxon>Symbiodiniaceae</taxon>
        <taxon>Effrenium</taxon>
    </lineage>
</organism>
<evidence type="ECO:0000313" key="3">
    <source>
        <dbReference type="Proteomes" id="UP001178507"/>
    </source>
</evidence>
<dbReference type="Pfam" id="PF12952">
    <property type="entry name" value="DUF3841"/>
    <property type="match status" value="1"/>
</dbReference>
<feature type="region of interest" description="Disordered" evidence="1">
    <location>
        <begin position="293"/>
        <end position="332"/>
    </location>
</feature>
<feature type="compositionally biased region" description="Acidic residues" evidence="1">
    <location>
        <begin position="358"/>
        <end position="369"/>
    </location>
</feature>
<name>A0AA36HU25_9DINO</name>
<dbReference type="AlphaFoldDB" id="A0AA36HU25"/>
<dbReference type="Proteomes" id="UP001178507">
    <property type="component" value="Unassembled WGS sequence"/>
</dbReference>
<feature type="compositionally biased region" description="Basic and acidic residues" evidence="1">
    <location>
        <begin position="316"/>
        <end position="326"/>
    </location>
</feature>
<reference evidence="2" key="1">
    <citation type="submission" date="2023-08" db="EMBL/GenBank/DDBJ databases">
        <authorList>
            <person name="Chen Y."/>
            <person name="Shah S."/>
            <person name="Dougan E. K."/>
            <person name="Thang M."/>
            <person name="Chan C."/>
        </authorList>
    </citation>
    <scope>NUCLEOTIDE SEQUENCE</scope>
</reference>
<accession>A0AA36HU25</accession>
<proteinExistence type="predicted"/>
<feature type="compositionally biased region" description="Acidic residues" evidence="1">
    <location>
        <begin position="297"/>
        <end position="315"/>
    </location>
</feature>
<dbReference type="InterPro" id="IPR024211">
    <property type="entry name" value="DUF3841"/>
</dbReference>
<dbReference type="EMBL" id="CAUJNA010000300">
    <property type="protein sequence ID" value="CAJ1375081.1"/>
    <property type="molecule type" value="Genomic_DNA"/>
</dbReference>
<evidence type="ECO:0000256" key="1">
    <source>
        <dbReference type="SAM" id="MobiDB-lite"/>
    </source>
</evidence>
<evidence type="ECO:0000313" key="2">
    <source>
        <dbReference type="EMBL" id="CAJ1375081.1"/>
    </source>
</evidence>
<feature type="region of interest" description="Disordered" evidence="1">
    <location>
        <begin position="356"/>
        <end position="375"/>
    </location>
</feature>
<keyword evidence="3" id="KW-1185">Reference proteome</keyword>
<sequence>MVRLWTDQHPKAFEEALRRGVFWAPPRYNEDDWPEAYAYMAEQLALRVEPCPEALAKLWADTHQEKPETRPPLPLWAWYQAHGAERKEFVPFYTHNCTIGARAALIHFELPEEKLLVSQFQIWHQVLNDSFLTVTEQEDDEMRALRDSDRDTWEVKKRESWSRVFTRNWTGDNYALQGEKEAMYQAVFWELPVHSILLTQRLVGFGADAYLSREKVRFVDFATPVQEEVLSFDISIKSRKQHSHRELRIVVTELKPGGEAERAGVAVGWFALGVVSDWKAPDPMPELLWERSRFSQESDEQDPMDSQSDEQEDETELGKDETELGKDGMISAAGQTEVSTLAAAFRRMVNVRMGFAPLDEDESDIDGDWEETKAT</sequence>
<comment type="caution">
    <text evidence="2">The sequence shown here is derived from an EMBL/GenBank/DDBJ whole genome shotgun (WGS) entry which is preliminary data.</text>
</comment>
<gene>
    <name evidence="2" type="ORF">EVOR1521_LOCUS4448</name>
</gene>